<dbReference type="Pfam" id="PF00155">
    <property type="entry name" value="Aminotran_1_2"/>
    <property type="match status" value="1"/>
</dbReference>
<dbReference type="InterPro" id="IPR015424">
    <property type="entry name" value="PyrdxlP-dep_Trfase"/>
</dbReference>
<evidence type="ECO:0000256" key="7">
    <source>
        <dbReference type="ARBA" id="ARBA00023239"/>
    </source>
</evidence>
<sequence>MLEHGGKLQDASQKYGIPLDQWIDLSTGINPRGWMPPRPPDSVWLRLPEEHDELEQVACSYYGCDSLLAVAGSQQAIQLLPTLRSRSKVGFVSPGYGEHPYAWKCHNHQVRPIAADEVERHLDEIDVLVLCNPNNPDGGLFTAAQLSAWHERLNARGGWLIVDEAFMDATPQWSLAKTVPLGGLIILRSLGKFFGLAGARVGFVLADNPLLLQMREKLGPWTIAGPSRWVAAKALADSEWQTKARQELGLAADRLKRLLSGAGLPPRGGTVLFQYVRHREAGQIAHLLAQEGILVRLFSEPASLRFGLPGTADEWARMEACFKRLFR</sequence>
<dbReference type="EMBL" id="CP011412">
    <property type="protein sequence ID" value="AKH19574.1"/>
    <property type="molecule type" value="Genomic_DNA"/>
</dbReference>
<organism evidence="11 12">
    <name type="scientific">Sedimenticola thiotaurini</name>
    <dbReference type="NCBI Taxonomy" id="1543721"/>
    <lineage>
        <taxon>Bacteria</taxon>
        <taxon>Pseudomonadati</taxon>
        <taxon>Pseudomonadota</taxon>
        <taxon>Gammaproteobacteria</taxon>
        <taxon>Chromatiales</taxon>
        <taxon>Sedimenticolaceae</taxon>
        <taxon>Sedimenticola</taxon>
    </lineage>
</organism>
<dbReference type="UniPathway" id="UPA00148"/>
<evidence type="ECO:0000259" key="10">
    <source>
        <dbReference type="Pfam" id="PF00155"/>
    </source>
</evidence>
<dbReference type="PANTHER" id="PTHR42885">
    <property type="entry name" value="HISTIDINOL-PHOSPHATE AMINOTRANSFERASE-RELATED"/>
    <property type="match status" value="1"/>
</dbReference>
<feature type="domain" description="Aminotransferase class I/classII large" evidence="10">
    <location>
        <begin position="51"/>
        <end position="312"/>
    </location>
</feature>
<evidence type="ECO:0000256" key="9">
    <source>
        <dbReference type="ARBA" id="ARBA00048531"/>
    </source>
</evidence>
<dbReference type="KEGG" id="seds:AAY24_03490"/>
<dbReference type="GO" id="GO:0030170">
    <property type="term" value="F:pyridoxal phosphate binding"/>
    <property type="evidence" value="ECO:0007669"/>
    <property type="project" value="InterPro"/>
</dbReference>
<dbReference type="OrthoDB" id="9799304at2"/>
<dbReference type="CDD" id="cd00609">
    <property type="entry name" value="AAT_like"/>
    <property type="match status" value="1"/>
</dbReference>
<dbReference type="GO" id="GO:0048472">
    <property type="term" value="F:threonine-phosphate decarboxylase activity"/>
    <property type="evidence" value="ECO:0007669"/>
    <property type="project" value="UniProtKB-EC"/>
</dbReference>
<reference evidence="11 12" key="1">
    <citation type="journal article" date="2015" name="Genome Announc.">
        <title>Complete Genome Sequence of Sedimenticola thiotaurini Strain SIP-G1, a Polyphosphate- and Polyhydroxyalkanoate-Accumulating Sulfur-Oxidizing Gammaproteobacterium Isolated from Salt Marsh Sediments.</title>
        <authorList>
            <person name="Flood B.E."/>
            <person name="Jones D.S."/>
            <person name="Bailey J.V."/>
        </authorList>
    </citation>
    <scope>NUCLEOTIDE SEQUENCE [LARGE SCALE GENOMIC DNA]</scope>
    <source>
        <strain evidence="11 12">SIP-G1</strain>
    </source>
</reference>
<comment type="function">
    <text evidence="2">Decarboxylates L-threonine-O-3-phosphate to yield (R)-1-amino-2-propanol O-2-phosphate, the precursor for the linkage between the nucleotide loop and the corrin ring in cobalamin.</text>
</comment>
<dbReference type="InterPro" id="IPR004838">
    <property type="entry name" value="NHTrfase_class1_PyrdxlP-BS"/>
</dbReference>
<evidence type="ECO:0000256" key="4">
    <source>
        <dbReference type="ARBA" id="ARBA00012285"/>
    </source>
</evidence>
<name>A0A0F7JW36_9GAMM</name>
<dbReference type="Gene3D" id="3.90.1150.10">
    <property type="entry name" value="Aspartate Aminotransferase, domain 1"/>
    <property type="match status" value="1"/>
</dbReference>
<dbReference type="PATRIC" id="fig|1543721.4.peg.732"/>
<evidence type="ECO:0000256" key="1">
    <source>
        <dbReference type="ARBA" id="ARBA00001933"/>
    </source>
</evidence>
<dbReference type="NCBIfam" id="TIGR01140">
    <property type="entry name" value="L_thr_O3P_dcar"/>
    <property type="match status" value="1"/>
</dbReference>
<keyword evidence="12" id="KW-1185">Reference proteome</keyword>
<dbReference type="InterPro" id="IPR004839">
    <property type="entry name" value="Aminotransferase_I/II_large"/>
</dbReference>
<dbReference type="PANTHER" id="PTHR42885:SF1">
    <property type="entry name" value="THREONINE-PHOSPHATE DECARBOXYLASE"/>
    <property type="match status" value="1"/>
</dbReference>
<keyword evidence="7 11" id="KW-0456">Lyase</keyword>
<evidence type="ECO:0000256" key="2">
    <source>
        <dbReference type="ARBA" id="ARBA00003444"/>
    </source>
</evidence>
<accession>A0A0F7JW36</accession>
<keyword evidence="6" id="KW-0663">Pyridoxal phosphate</keyword>
<dbReference type="Gene3D" id="3.40.640.10">
    <property type="entry name" value="Type I PLP-dependent aspartate aminotransferase-like (Major domain)"/>
    <property type="match status" value="1"/>
</dbReference>
<evidence type="ECO:0000256" key="6">
    <source>
        <dbReference type="ARBA" id="ARBA00022898"/>
    </source>
</evidence>
<comment type="cofactor">
    <cofactor evidence="1">
        <name>pyridoxal 5'-phosphate</name>
        <dbReference type="ChEBI" id="CHEBI:597326"/>
    </cofactor>
</comment>
<dbReference type="PROSITE" id="PS00105">
    <property type="entry name" value="AA_TRANSFER_CLASS_1"/>
    <property type="match status" value="1"/>
</dbReference>
<evidence type="ECO:0000256" key="5">
    <source>
        <dbReference type="ARBA" id="ARBA00022573"/>
    </source>
</evidence>
<dbReference type="InterPro" id="IPR015421">
    <property type="entry name" value="PyrdxlP-dep_Trfase_major"/>
</dbReference>
<dbReference type="GO" id="GO:0009236">
    <property type="term" value="P:cobalamin biosynthetic process"/>
    <property type="evidence" value="ECO:0007669"/>
    <property type="project" value="UniProtKB-UniPathway"/>
</dbReference>
<dbReference type="Proteomes" id="UP000034410">
    <property type="component" value="Chromosome"/>
</dbReference>
<dbReference type="SUPFAM" id="SSF53383">
    <property type="entry name" value="PLP-dependent transferases"/>
    <property type="match status" value="1"/>
</dbReference>
<evidence type="ECO:0000313" key="11">
    <source>
        <dbReference type="EMBL" id="AKH19574.1"/>
    </source>
</evidence>
<evidence type="ECO:0000256" key="8">
    <source>
        <dbReference type="ARBA" id="ARBA00029996"/>
    </source>
</evidence>
<proteinExistence type="predicted"/>
<gene>
    <name evidence="11" type="ORF">AAY24_03490</name>
</gene>
<comment type="catalytic activity">
    <reaction evidence="9">
        <text>O-phospho-L-threonine + H(+) = (R)-1-aminopropan-2-yl phosphate + CO2</text>
        <dbReference type="Rhea" id="RHEA:11492"/>
        <dbReference type="ChEBI" id="CHEBI:15378"/>
        <dbReference type="ChEBI" id="CHEBI:16526"/>
        <dbReference type="ChEBI" id="CHEBI:58563"/>
        <dbReference type="ChEBI" id="CHEBI:58675"/>
        <dbReference type="EC" id="4.1.1.81"/>
    </reaction>
</comment>
<dbReference type="InterPro" id="IPR015422">
    <property type="entry name" value="PyrdxlP-dep_Trfase_small"/>
</dbReference>
<dbReference type="EC" id="4.1.1.81" evidence="4"/>
<evidence type="ECO:0000256" key="3">
    <source>
        <dbReference type="ARBA" id="ARBA00004953"/>
    </source>
</evidence>
<dbReference type="AlphaFoldDB" id="A0A0F7JW36"/>
<dbReference type="InterPro" id="IPR005860">
    <property type="entry name" value="CobD"/>
</dbReference>
<keyword evidence="5" id="KW-0169">Cobalamin biosynthesis</keyword>
<evidence type="ECO:0000313" key="12">
    <source>
        <dbReference type="Proteomes" id="UP000034410"/>
    </source>
</evidence>
<protein>
    <recommendedName>
        <fullName evidence="4">threonine-phosphate decarboxylase</fullName>
        <ecNumber evidence="4">4.1.1.81</ecNumber>
    </recommendedName>
    <alternativeName>
        <fullName evidence="8">L-threonine-O-3-phosphate decarboxylase</fullName>
    </alternativeName>
</protein>
<comment type="pathway">
    <text evidence="3">Cofactor biosynthesis; adenosylcobalamin biosynthesis.</text>
</comment>
<dbReference type="RefSeq" id="WP_046858510.1">
    <property type="nucleotide sequence ID" value="NZ_CP011412.1"/>
</dbReference>